<dbReference type="Proteomes" id="UP000019030">
    <property type="component" value="Chromosome"/>
</dbReference>
<reference evidence="1 2" key="2">
    <citation type="submission" date="2015-03" db="EMBL/GenBank/DDBJ databases">
        <authorList>
            <person name="Chan K.-G."/>
        </authorList>
    </citation>
    <scope>NUCLEOTIDE SEQUENCE [LARGE SCALE GENOMIC DNA]</scope>
    <source>
        <strain evidence="1 2">RB-25</strain>
    </source>
</reference>
<keyword evidence="2" id="KW-1185">Reference proteome</keyword>
<dbReference type="eggNOG" id="ENOG5032RH3">
    <property type="taxonomic scope" value="Bacteria"/>
</dbReference>
<dbReference type="EMBL" id="CP007044">
    <property type="protein sequence ID" value="AHG22196.1"/>
    <property type="molecule type" value="Genomic_DNA"/>
</dbReference>
<dbReference type="HOGENOM" id="CLU_110652_0_0_6"/>
<evidence type="ECO:0000313" key="1">
    <source>
        <dbReference type="EMBL" id="AHG22196.1"/>
    </source>
</evidence>
<organism evidence="1 2">
    <name type="scientific">Chania multitudinisentens RB-25</name>
    <dbReference type="NCBI Taxonomy" id="1441930"/>
    <lineage>
        <taxon>Bacteria</taxon>
        <taxon>Pseudomonadati</taxon>
        <taxon>Pseudomonadota</taxon>
        <taxon>Gammaproteobacteria</taxon>
        <taxon>Enterobacterales</taxon>
        <taxon>Yersiniaceae</taxon>
        <taxon>Chania</taxon>
    </lineage>
</organism>
<evidence type="ECO:0000313" key="2">
    <source>
        <dbReference type="Proteomes" id="UP000019030"/>
    </source>
</evidence>
<dbReference type="STRING" id="1441930.Z042_23225"/>
<dbReference type="KEGG" id="sfo:Z042_23225"/>
<dbReference type="PATRIC" id="fig|1441930.4.peg.4591"/>
<proteinExistence type="predicted"/>
<sequence length="226" mass="23140">MGKGGGSTEVKETANEKAAAQVAARQWDLYSNELKPFENLFISKVDKLNNEQKYADIAADTNLGYQSEFSKARGQAATNLAASGVDPSSGKFQEALNDITSDQVVGQIDTTNRAQSSQADKYVAGLQDVVAMGSGQKADALSGYSNIANTSLQKAQNDAQRSLSDRQAVAGVIGAVGGAAARTYGIGGVTTMPTASASSSGVFGSANGGTGSTGGMGLSTNWKSYT</sequence>
<dbReference type="OrthoDB" id="5864828at2"/>
<name>W0LEM6_9GAMM</name>
<dbReference type="RefSeq" id="WP_024910308.1">
    <property type="nucleotide sequence ID" value="NZ_CP007044.2"/>
</dbReference>
<dbReference type="AlphaFoldDB" id="W0LEM6"/>
<accession>W0LEM6</accession>
<protein>
    <submittedName>
        <fullName evidence="1">Uncharacterized protein</fullName>
    </submittedName>
</protein>
<gene>
    <name evidence="1" type="ORF">Z042_23225</name>
</gene>
<reference evidence="1 2" key="1">
    <citation type="submission" date="2014-01" db="EMBL/GenBank/DDBJ databases">
        <title>Isolation of Serratia multitudinisentens RB-25 from Ex-Landfill site.</title>
        <authorList>
            <person name="Robson E.H.J."/>
        </authorList>
    </citation>
    <scope>NUCLEOTIDE SEQUENCE [LARGE SCALE GENOMIC DNA]</scope>
    <source>
        <strain evidence="1 2">RB-25</strain>
    </source>
</reference>